<keyword evidence="4" id="KW-0862">Zinc</keyword>
<comment type="similarity">
    <text evidence="5">Belongs to the creatininase superfamily.</text>
</comment>
<evidence type="ECO:0000256" key="5">
    <source>
        <dbReference type="ARBA" id="ARBA00024029"/>
    </source>
</evidence>
<evidence type="ECO:0000256" key="1">
    <source>
        <dbReference type="ARBA" id="ARBA00001947"/>
    </source>
</evidence>
<evidence type="ECO:0000313" key="6">
    <source>
        <dbReference type="EMBL" id="NMH76028.1"/>
    </source>
</evidence>
<comment type="caution">
    <text evidence="6">The sequence shown here is derived from an EMBL/GenBank/DDBJ whole genome shotgun (WGS) entry which is preliminary data.</text>
</comment>
<dbReference type="EMBL" id="JAAXKY010000004">
    <property type="protein sequence ID" value="NMH76028.1"/>
    <property type="molecule type" value="Genomic_DNA"/>
</dbReference>
<dbReference type="InterPro" id="IPR003785">
    <property type="entry name" value="Creatininase/forma_Hydrolase"/>
</dbReference>
<dbReference type="PANTHER" id="PTHR35005">
    <property type="entry name" value="3-DEHYDRO-SCYLLO-INOSOSE HYDROLASE"/>
    <property type="match status" value="1"/>
</dbReference>
<evidence type="ECO:0000256" key="2">
    <source>
        <dbReference type="ARBA" id="ARBA00022723"/>
    </source>
</evidence>
<proteinExistence type="inferred from homology"/>
<keyword evidence="2" id="KW-0479">Metal-binding</keyword>
<keyword evidence="3" id="KW-0378">Hydrolase</keyword>
<comment type="cofactor">
    <cofactor evidence="1">
        <name>Zn(2+)</name>
        <dbReference type="ChEBI" id="CHEBI:29105"/>
    </cofactor>
</comment>
<dbReference type="PANTHER" id="PTHR35005:SF1">
    <property type="entry name" value="2-AMINO-5-FORMYLAMINO-6-RIBOSYLAMINOPYRIMIDIN-4(3H)-ONE 5'-MONOPHOSPHATE DEFORMYLASE"/>
    <property type="match status" value="1"/>
</dbReference>
<gene>
    <name evidence="6" type="ORF">HF577_02745</name>
</gene>
<name>A0ABX1R9X5_9PSEU</name>
<dbReference type="Pfam" id="PF02633">
    <property type="entry name" value="Creatininase"/>
    <property type="match status" value="1"/>
</dbReference>
<dbReference type="Proteomes" id="UP001296706">
    <property type="component" value="Unassembled WGS sequence"/>
</dbReference>
<evidence type="ECO:0000313" key="7">
    <source>
        <dbReference type="Proteomes" id="UP001296706"/>
    </source>
</evidence>
<keyword evidence="7" id="KW-1185">Reference proteome</keyword>
<dbReference type="InterPro" id="IPR024087">
    <property type="entry name" value="Creatininase-like_sf"/>
</dbReference>
<protein>
    <submittedName>
        <fullName evidence="6">Creatininase family protein</fullName>
    </submittedName>
</protein>
<reference evidence="6 7" key="1">
    <citation type="submission" date="2020-04" db="EMBL/GenBank/DDBJ databases">
        <authorList>
            <person name="Klaysubun C."/>
            <person name="Duangmal K."/>
            <person name="Lipun K."/>
        </authorList>
    </citation>
    <scope>NUCLEOTIDE SEQUENCE [LARGE SCALE GENOMIC DNA]</scope>
    <source>
        <strain evidence="6 7">JCM 11839</strain>
    </source>
</reference>
<organism evidence="6 7">
    <name type="scientific">Pseudonocardia xinjiangensis</name>
    <dbReference type="NCBI Taxonomy" id="75289"/>
    <lineage>
        <taxon>Bacteria</taxon>
        <taxon>Bacillati</taxon>
        <taxon>Actinomycetota</taxon>
        <taxon>Actinomycetes</taxon>
        <taxon>Pseudonocardiales</taxon>
        <taxon>Pseudonocardiaceae</taxon>
        <taxon>Pseudonocardia</taxon>
    </lineage>
</organism>
<accession>A0ABX1R9X5</accession>
<evidence type="ECO:0000256" key="4">
    <source>
        <dbReference type="ARBA" id="ARBA00022833"/>
    </source>
</evidence>
<sequence>MTADRPSVWIQDLTWEEVDSYLQHERIVIVPVGSTEQHGPAGVLGVDSYVAMTLAEDVAERTGVLVAPPIWYGDSSHHGAFPGTITIRPDTLTLLIRDVARSLARHGFDRIILLNGHKGSNLPALNSAVRVLHDEELPQVLFAVADPLHLARSSAPTIKETNEHHAGELELSHVHYRYPGKIRTDRLTDASVDFEEVFGGFVGNDLFGPAPDGVEIIWSGDEQRVFTPSGSFSSSLGLSDEKGKRYHDHIVGRLAELVEWLRGYHGPIGERSDG</sequence>
<evidence type="ECO:0000256" key="3">
    <source>
        <dbReference type="ARBA" id="ARBA00022801"/>
    </source>
</evidence>
<dbReference type="SUPFAM" id="SSF102215">
    <property type="entry name" value="Creatininase"/>
    <property type="match status" value="1"/>
</dbReference>
<dbReference type="Gene3D" id="3.40.50.10310">
    <property type="entry name" value="Creatininase"/>
    <property type="match status" value="1"/>
</dbReference>